<accession>A0A1D3CQT7</accession>
<feature type="region of interest" description="Disordered" evidence="1">
    <location>
        <begin position="177"/>
        <end position="221"/>
    </location>
</feature>
<feature type="compositionally biased region" description="Basic and acidic residues" evidence="1">
    <location>
        <begin position="479"/>
        <end position="491"/>
    </location>
</feature>
<name>A0A1D3CQT7_9EIME</name>
<feature type="region of interest" description="Disordered" evidence="1">
    <location>
        <begin position="863"/>
        <end position="884"/>
    </location>
</feature>
<gene>
    <name evidence="2" type="ORF">cyc_07729</name>
</gene>
<feature type="compositionally biased region" description="Basic residues" evidence="1">
    <location>
        <begin position="429"/>
        <end position="440"/>
    </location>
</feature>
<reference evidence="2 3" key="1">
    <citation type="journal article" date="2016" name="BMC Genomics">
        <title>Comparative genomics reveals Cyclospora cayetanensis possesses coccidia-like metabolism and invasion components but unique surface antigens.</title>
        <authorList>
            <person name="Liu S."/>
            <person name="Wang L."/>
            <person name="Zheng H."/>
            <person name="Xu Z."/>
            <person name="Roellig D.M."/>
            <person name="Li N."/>
            <person name="Frace M.A."/>
            <person name="Tang K."/>
            <person name="Arrowood M.J."/>
            <person name="Moss D.M."/>
            <person name="Zhang L."/>
            <person name="Feng Y."/>
            <person name="Xiao L."/>
        </authorList>
    </citation>
    <scope>NUCLEOTIDE SEQUENCE [LARGE SCALE GENOMIC DNA]</scope>
    <source>
        <strain evidence="2 3">CHN_HEN01</strain>
    </source>
</reference>
<protein>
    <submittedName>
        <fullName evidence="2">Uncharacterized protein</fullName>
    </submittedName>
</protein>
<dbReference type="VEuPathDB" id="ToxoDB:LOC34623628"/>
<feature type="compositionally biased region" description="Low complexity" evidence="1">
    <location>
        <begin position="185"/>
        <end position="195"/>
    </location>
</feature>
<feature type="region of interest" description="Disordered" evidence="1">
    <location>
        <begin position="465"/>
        <end position="514"/>
    </location>
</feature>
<feature type="compositionally biased region" description="Low complexity" evidence="1">
    <location>
        <begin position="279"/>
        <end position="311"/>
    </location>
</feature>
<dbReference type="VEuPathDB" id="ToxoDB:cyc_07729"/>
<evidence type="ECO:0000313" key="2">
    <source>
        <dbReference type="EMBL" id="OEH73554.1"/>
    </source>
</evidence>
<keyword evidence="3" id="KW-1185">Reference proteome</keyword>
<feature type="compositionally biased region" description="Polar residues" evidence="1">
    <location>
        <begin position="749"/>
        <end position="759"/>
    </location>
</feature>
<dbReference type="Proteomes" id="UP000095192">
    <property type="component" value="Unassembled WGS sequence"/>
</dbReference>
<evidence type="ECO:0000313" key="3">
    <source>
        <dbReference type="Proteomes" id="UP000095192"/>
    </source>
</evidence>
<feature type="compositionally biased region" description="Polar residues" evidence="1">
    <location>
        <begin position="391"/>
        <end position="400"/>
    </location>
</feature>
<feature type="region of interest" description="Disordered" evidence="1">
    <location>
        <begin position="277"/>
        <end position="344"/>
    </location>
</feature>
<sequence>MAFKSSLGAVHEDTSAAPKELRRDVSCSLGTCSSSSSDWLPLAALGSDELKDLQAFGSSERQQSRILDGHGDSFSTSCSRSSAVVSSAAFASTCSSTAPSPSCCLSAASTAATGIASGGLASYSSCGSIGSSSLCCSCSSCTTTAPTTTTPTTTTPTTSTTFSGLCAVSSCPVSWSQLPSEEHPAQSQHQQTQTSPPSPIRQAATESGSDKEHPKETLHGPLGVFVDRSVFVEVLPEGATSAAAVQRSWRSGSGVTPAGWQQQAEVCAKIPGGSTSSVATSPGLPTPSSAAATSFAGSSSGSNVAAPAPGGARKGPSLEDKCGGDSLEAAAPPPSTSCLARSGSGVAAATHPEASTATTVAASARAAATARSLSTLWGGSLGSTLSAVARCSSSSHNNNPAKAASGARDSDSTESLPVVPQRSPPHQQPSRRRTLPRHRAFSSSGSRKSSLVAFTSLSFLWGSGSSKVWRQPQQQSQRRRLENSLNEDYRRHSAAAATQRRRSPPKFEAAPQTAVPEAPLACQVAAAAAAPSAAASDGPPAAAADTAAAAAVSAAVAAPSSHAPERASGTCHFIHTVEQLEKGFAEADERILPLESGEAAKAEAEGSQDNSCASLAAVAVELSIEDRLAEALGIAPHPRGHQHSSTISSRSVAAGDMAAAAAAKLLLAAGYDVSEGSSMTGSRRPHAGDGASPISTAATPQPLGGDVSVCMTDSEDSAATKFAALAAKAGGPSATAAAGCRRLPASPDGGSSTRCSVSEDSGADLAHARSGIRSEKRESVGASQVFGVARHEGLPGPCSPLSASVPPPLGMPCCCCSALQQQVRTGEGAGSGRCHECLLDCYEVDEFLTPSLSLLQHRSGAAARFSDTPTGHTLTVPNNTQEAA</sequence>
<organism evidence="2 3">
    <name type="scientific">Cyclospora cayetanensis</name>
    <dbReference type="NCBI Taxonomy" id="88456"/>
    <lineage>
        <taxon>Eukaryota</taxon>
        <taxon>Sar</taxon>
        <taxon>Alveolata</taxon>
        <taxon>Apicomplexa</taxon>
        <taxon>Conoidasida</taxon>
        <taxon>Coccidia</taxon>
        <taxon>Eucoccidiorida</taxon>
        <taxon>Eimeriorina</taxon>
        <taxon>Eimeriidae</taxon>
        <taxon>Cyclospora</taxon>
    </lineage>
</organism>
<comment type="caution">
    <text evidence="2">The sequence shown here is derived from an EMBL/GenBank/DDBJ whole genome shotgun (WGS) entry which is preliminary data.</text>
</comment>
<feature type="region of interest" description="Disordered" evidence="1">
    <location>
        <begin position="391"/>
        <end position="446"/>
    </location>
</feature>
<evidence type="ECO:0000256" key="1">
    <source>
        <dbReference type="SAM" id="MobiDB-lite"/>
    </source>
</evidence>
<feature type="compositionally biased region" description="Basic and acidic residues" evidence="1">
    <location>
        <begin position="208"/>
        <end position="218"/>
    </location>
</feature>
<proteinExistence type="predicted"/>
<feature type="region of interest" description="Disordered" evidence="1">
    <location>
        <begin position="745"/>
        <end position="779"/>
    </location>
</feature>
<feature type="compositionally biased region" description="Polar residues" evidence="1">
    <location>
        <begin position="867"/>
        <end position="884"/>
    </location>
</feature>
<dbReference type="AlphaFoldDB" id="A0A1D3CQT7"/>
<dbReference type="InParanoid" id="A0A1D3CQT7"/>
<dbReference type="EMBL" id="JROU02002296">
    <property type="protein sequence ID" value="OEH73554.1"/>
    <property type="molecule type" value="Genomic_DNA"/>
</dbReference>
<feature type="region of interest" description="Disordered" evidence="1">
    <location>
        <begin position="675"/>
        <end position="703"/>
    </location>
</feature>